<evidence type="ECO:0000313" key="1">
    <source>
        <dbReference type="EMBL" id="GBN08624.1"/>
    </source>
</evidence>
<dbReference type="AlphaFoldDB" id="A0A4Y2L203"/>
<organism evidence="1 2">
    <name type="scientific">Araneus ventricosus</name>
    <name type="common">Orbweaver spider</name>
    <name type="synonym">Epeira ventricosa</name>
    <dbReference type="NCBI Taxonomy" id="182803"/>
    <lineage>
        <taxon>Eukaryota</taxon>
        <taxon>Metazoa</taxon>
        <taxon>Ecdysozoa</taxon>
        <taxon>Arthropoda</taxon>
        <taxon>Chelicerata</taxon>
        <taxon>Arachnida</taxon>
        <taxon>Araneae</taxon>
        <taxon>Araneomorphae</taxon>
        <taxon>Entelegynae</taxon>
        <taxon>Araneoidea</taxon>
        <taxon>Araneidae</taxon>
        <taxon>Araneus</taxon>
    </lineage>
</organism>
<name>A0A4Y2L203_ARAVE</name>
<dbReference type="Proteomes" id="UP000499080">
    <property type="component" value="Unassembled WGS sequence"/>
</dbReference>
<accession>A0A4Y2L203</accession>
<sequence>MWKSPEPEPPSKLVQHASGRALDSRWIQYAPGQYAWIFHGIGCRTREPPVPKPRLLQATPTPRILQVETEVTSLHSVRE</sequence>
<reference evidence="1 2" key="1">
    <citation type="journal article" date="2019" name="Sci. Rep.">
        <title>Orb-weaving spider Araneus ventricosus genome elucidates the spidroin gene catalogue.</title>
        <authorList>
            <person name="Kono N."/>
            <person name="Nakamura H."/>
            <person name="Ohtoshi R."/>
            <person name="Moran D.A.P."/>
            <person name="Shinohara A."/>
            <person name="Yoshida Y."/>
            <person name="Fujiwara M."/>
            <person name="Mori M."/>
            <person name="Tomita M."/>
            <person name="Arakawa K."/>
        </authorList>
    </citation>
    <scope>NUCLEOTIDE SEQUENCE [LARGE SCALE GENOMIC DNA]</scope>
</reference>
<dbReference type="EMBL" id="BGPR01005278">
    <property type="protein sequence ID" value="GBN08624.1"/>
    <property type="molecule type" value="Genomic_DNA"/>
</dbReference>
<comment type="caution">
    <text evidence="1">The sequence shown here is derived from an EMBL/GenBank/DDBJ whole genome shotgun (WGS) entry which is preliminary data.</text>
</comment>
<protein>
    <submittedName>
        <fullName evidence="1">Uncharacterized protein</fullName>
    </submittedName>
</protein>
<keyword evidence="2" id="KW-1185">Reference proteome</keyword>
<evidence type="ECO:0000313" key="2">
    <source>
        <dbReference type="Proteomes" id="UP000499080"/>
    </source>
</evidence>
<gene>
    <name evidence="1" type="ORF">AVEN_151622_1</name>
</gene>
<proteinExistence type="predicted"/>